<dbReference type="EMBL" id="AP004880">
    <property type="protein sequence ID" value="BAD15898.1"/>
    <property type="molecule type" value="Genomic_DNA"/>
</dbReference>
<evidence type="ECO:0000313" key="3">
    <source>
        <dbReference type="Proteomes" id="UP000000763"/>
    </source>
</evidence>
<reference evidence="3" key="1">
    <citation type="journal article" date="2005" name="Nature">
        <title>The map-based sequence of the rice genome.</title>
        <authorList>
            <consortium name="International rice genome sequencing project (IRGSP)"/>
            <person name="Matsumoto T."/>
            <person name="Wu J."/>
            <person name="Kanamori H."/>
            <person name="Katayose Y."/>
            <person name="Fujisawa M."/>
            <person name="Namiki N."/>
            <person name="Mizuno H."/>
            <person name="Yamamoto K."/>
            <person name="Antonio B.A."/>
            <person name="Baba T."/>
            <person name="Sakata K."/>
            <person name="Nagamura Y."/>
            <person name="Aoki H."/>
            <person name="Arikawa K."/>
            <person name="Arita K."/>
            <person name="Bito T."/>
            <person name="Chiden Y."/>
            <person name="Fujitsuka N."/>
            <person name="Fukunaka R."/>
            <person name="Hamada M."/>
            <person name="Harada C."/>
            <person name="Hayashi A."/>
            <person name="Hijishita S."/>
            <person name="Honda M."/>
            <person name="Hosokawa S."/>
            <person name="Ichikawa Y."/>
            <person name="Idonuma A."/>
            <person name="Iijima M."/>
            <person name="Ikeda M."/>
            <person name="Ikeno M."/>
            <person name="Ito K."/>
            <person name="Ito S."/>
            <person name="Ito T."/>
            <person name="Ito Y."/>
            <person name="Ito Y."/>
            <person name="Iwabuchi A."/>
            <person name="Kamiya K."/>
            <person name="Karasawa W."/>
            <person name="Kurita K."/>
            <person name="Katagiri S."/>
            <person name="Kikuta A."/>
            <person name="Kobayashi H."/>
            <person name="Kobayashi N."/>
            <person name="Machita K."/>
            <person name="Maehara T."/>
            <person name="Masukawa M."/>
            <person name="Mizubayashi T."/>
            <person name="Mukai Y."/>
            <person name="Nagasaki H."/>
            <person name="Nagata Y."/>
            <person name="Naito S."/>
            <person name="Nakashima M."/>
            <person name="Nakama Y."/>
            <person name="Nakamichi Y."/>
            <person name="Nakamura M."/>
            <person name="Meguro A."/>
            <person name="Negishi M."/>
            <person name="Ohta I."/>
            <person name="Ohta T."/>
            <person name="Okamoto M."/>
            <person name="Ono N."/>
            <person name="Saji S."/>
            <person name="Sakaguchi M."/>
            <person name="Sakai K."/>
            <person name="Shibata M."/>
            <person name="Shimokawa T."/>
            <person name="Song J."/>
            <person name="Takazaki Y."/>
            <person name="Terasawa K."/>
            <person name="Tsugane M."/>
            <person name="Tsuji K."/>
            <person name="Ueda S."/>
            <person name="Waki K."/>
            <person name="Yamagata H."/>
            <person name="Yamamoto M."/>
            <person name="Yamamoto S."/>
            <person name="Yamane H."/>
            <person name="Yoshiki S."/>
            <person name="Yoshihara R."/>
            <person name="Yukawa K."/>
            <person name="Zhong H."/>
            <person name="Yano M."/>
            <person name="Yuan Q."/>
            <person name="Ouyang S."/>
            <person name="Liu J."/>
            <person name="Jones K.M."/>
            <person name="Gansberger K."/>
            <person name="Moffat K."/>
            <person name="Hill J."/>
            <person name="Bera J."/>
            <person name="Fadrosh D."/>
            <person name="Jin S."/>
            <person name="Johri S."/>
            <person name="Kim M."/>
            <person name="Overton L."/>
            <person name="Reardon M."/>
            <person name="Tsitrin T."/>
            <person name="Vuong H."/>
            <person name="Weaver B."/>
            <person name="Ciecko A."/>
            <person name="Tallon L."/>
            <person name="Jackson J."/>
            <person name="Pai G."/>
            <person name="Aken S.V."/>
            <person name="Utterback T."/>
            <person name="Reidmuller S."/>
            <person name="Feldblyum T."/>
            <person name="Hsiao J."/>
            <person name="Zismann V."/>
            <person name="Iobst S."/>
            <person name="de Vazeille A.R."/>
            <person name="Buell C.R."/>
            <person name="Ying K."/>
            <person name="Li Y."/>
            <person name="Lu T."/>
            <person name="Huang Y."/>
            <person name="Zhao Q."/>
            <person name="Feng Q."/>
            <person name="Zhang L."/>
            <person name="Zhu J."/>
            <person name="Weng Q."/>
            <person name="Mu J."/>
            <person name="Lu Y."/>
            <person name="Fan D."/>
            <person name="Liu Y."/>
            <person name="Guan J."/>
            <person name="Zhang Y."/>
            <person name="Yu S."/>
            <person name="Liu X."/>
            <person name="Zhang Y."/>
            <person name="Hong G."/>
            <person name="Han B."/>
            <person name="Choisne N."/>
            <person name="Demange N."/>
            <person name="Orjeda G."/>
            <person name="Samain S."/>
            <person name="Cattolico L."/>
            <person name="Pelletier E."/>
            <person name="Couloux A."/>
            <person name="Segurens B."/>
            <person name="Wincker P."/>
            <person name="D'Hont A."/>
            <person name="Scarpelli C."/>
            <person name="Weissenbach J."/>
            <person name="Salanoubat M."/>
            <person name="Quetier F."/>
            <person name="Yu Y."/>
            <person name="Kim H.R."/>
            <person name="Rambo T."/>
            <person name="Currie J."/>
            <person name="Collura K."/>
            <person name="Luo M."/>
            <person name="Yang T."/>
            <person name="Ammiraju J.S.S."/>
            <person name="Engler F."/>
            <person name="Soderlund C."/>
            <person name="Wing R.A."/>
            <person name="Palmer L.E."/>
            <person name="de la Bastide M."/>
            <person name="Spiegel L."/>
            <person name="Nascimento L."/>
            <person name="Zutavern T."/>
            <person name="O'Shaughnessy A."/>
            <person name="Dike S."/>
            <person name="Dedhia N."/>
            <person name="Preston R."/>
            <person name="Balija V."/>
            <person name="McCombie W.R."/>
            <person name="Chow T."/>
            <person name="Chen H."/>
            <person name="Chung M."/>
            <person name="Chen C."/>
            <person name="Shaw J."/>
            <person name="Wu H."/>
            <person name="Hsiao K."/>
            <person name="Chao Y."/>
            <person name="Chu M."/>
            <person name="Cheng C."/>
            <person name="Hour A."/>
            <person name="Lee P."/>
            <person name="Lin S."/>
            <person name="Lin Y."/>
            <person name="Liou J."/>
            <person name="Liu S."/>
            <person name="Hsing Y."/>
            <person name="Raghuvanshi S."/>
            <person name="Mohanty A."/>
            <person name="Bharti A.K."/>
            <person name="Gaur A."/>
            <person name="Gupta V."/>
            <person name="Kumar D."/>
            <person name="Ravi V."/>
            <person name="Vij S."/>
            <person name="Kapur A."/>
            <person name="Khurana P."/>
            <person name="Khurana P."/>
            <person name="Khurana J.P."/>
            <person name="Tyagi A.K."/>
            <person name="Gaikwad K."/>
            <person name="Singh A."/>
            <person name="Dalal V."/>
            <person name="Srivastava S."/>
            <person name="Dixit A."/>
            <person name="Pal A.K."/>
            <person name="Ghazi I.A."/>
            <person name="Yadav M."/>
            <person name="Pandit A."/>
            <person name="Bhargava A."/>
            <person name="Sureshbabu K."/>
            <person name="Batra K."/>
            <person name="Sharma T.R."/>
            <person name="Mohapatra T."/>
            <person name="Singh N.K."/>
            <person name="Messing J."/>
            <person name="Nelson A.B."/>
            <person name="Fuks G."/>
            <person name="Kavchok S."/>
            <person name="Keizer G."/>
            <person name="Linton E."/>
            <person name="Llaca V."/>
            <person name="Song R."/>
            <person name="Tanyolac B."/>
            <person name="Young S."/>
            <person name="Ho-Il K."/>
            <person name="Hahn J.H."/>
            <person name="Sangsakoo G."/>
            <person name="Vanavichit A."/>
            <person name="de Mattos Luiz.A.T."/>
            <person name="Zimmer P.D."/>
            <person name="Malone G."/>
            <person name="Dellagostin O."/>
            <person name="de Oliveira A.C."/>
            <person name="Bevan M."/>
            <person name="Bancroft I."/>
            <person name="Minx P."/>
            <person name="Cordum H."/>
            <person name="Wilson R."/>
            <person name="Cheng Z."/>
            <person name="Jin W."/>
            <person name="Jiang J."/>
            <person name="Leong S.A."/>
            <person name="Iwama H."/>
            <person name="Gojobori T."/>
            <person name="Itoh T."/>
            <person name="Niimura Y."/>
            <person name="Fujii Y."/>
            <person name="Habara T."/>
            <person name="Sakai H."/>
            <person name="Sato Y."/>
            <person name="Wilson G."/>
            <person name="Kumar K."/>
            <person name="McCouch S."/>
            <person name="Juretic N."/>
            <person name="Hoen D."/>
            <person name="Wright S."/>
            <person name="Bruskiewich R."/>
            <person name="Bureau T."/>
            <person name="Miyao A."/>
            <person name="Hirochika H."/>
            <person name="Nishikawa T."/>
            <person name="Kadowaki K."/>
            <person name="Sugiura M."/>
            <person name="Burr B."/>
            <person name="Sasaki T."/>
        </authorList>
    </citation>
    <scope>NUCLEOTIDE SEQUENCE [LARGE SCALE GENOMIC DNA]</scope>
    <source>
        <strain evidence="3">cv. Nipponbare</strain>
    </source>
</reference>
<dbReference type="Proteomes" id="UP000000763">
    <property type="component" value="Chromosome 2"/>
</dbReference>
<organism evidence="2 3">
    <name type="scientific">Oryza sativa subsp. japonica</name>
    <name type="common">Rice</name>
    <dbReference type="NCBI Taxonomy" id="39947"/>
    <lineage>
        <taxon>Eukaryota</taxon>
        <taxon>Viridiplantae</taxon>
        <taxon>Streptophyta</taxon>
        <taxon>Embryophyta</taxon>
        <taxon>Tracheophyta</taxon>
        <taxon>Spermatophyta</taxon>
        <taxon>Magnoliopsida</taxon>
        <taxon>Liliopsida</taxon>
        <taxon>Poales</taxon>
        <taxon>Poaceae</taxon>
        <taxon>BOP clade</taxon>
        <taxon>Oryzoideae</taxon>
        <taxon>Oryzeae</taxon>
        <taxon>Oryzinae</taxon>
        <taxon>Oryza</taxon>
        <taxon>Oryza sativa</taxon>
    </lineage>
</organism>
<dbReference type="AlphaFoldDB" id="Q6Z747"/>
<sequence length="262" mass="29013">MPNPDTMPLRSHLHYNTCAPPHTAQSCMPPSSRDRTKRVDRKKKKAKASERGATAHACTRARGPPRDGPHRIYIGGFAARHPVGKLGDDASSTRTRARSARSGAWVCTCDGWRLCLGFAIGSAVSVGIAYDRERWLQATTRVRRVRIDPASLHYLPMPFWCLTNSTQPLTSGYLDSRLALCYCLLLLARIGFLGDGGVRLQAKLSVHGEQLQLLRVHGEQLQLLRVHGDVHLFLDSSFVLGCRCCSFCYSKKREALASSLES</sequence>
<protein>
    <submittedName>
        <fullName evidence="2">Uncharacterized protein</fullName>
    </submittedName>
</protein>
<evidence type="ECO:0000256" key="1">
    <source>
        <dbReference type="SAM" id="MobiDB-lite"/>
    </source>
</evidence>
<evidence type="ECO:0000313" key="2">
    <source>
        <dbReference type="EMBL" id="BAD15898.1"/>
    </source>
</evidence>
<feature type="compositionally biased region" description="Basic residues" evidence="1">
    <location>
        <begin position="35"/>
        <end position="46"/>
    </location>
</feature>
<reference evidence="3" key="2">
    <citation type="journal article" date="2008" name="Nucleic Acids Res.">
        <title>The rice annotation project database (RAP-DB): 2008 update.</title>
        <authorList>
            <consortium name="The rice annotation project (RAP)"/>
        </authorList>
    </citation>
    <scope>GENOME REANNOTATION</scope>
    <source>
        <strain evidence="3">cv. Nipponbare</strain>
    </source>
</reference>
<name>Q6Z747_ORYSJ</name>
<accession>Q6Z747</accession>
<proteinExistence type="predicted"/>
<feature type="region of interest" description="Disordered" evidence="1">
    <location>
        <begin position="19"/>
        <end position="69"/>
    </location>
</feature>
<gene>
    <name evidence="2" type="primary">P0487D09.17</name>
</gene>